<dbReference type="GO" id="GO:0008483">
    <property type="term" value="F:transaminase activity"/>
    <property type="evidence" value="ECO:0007669"/>
    <property type="project" value="UniProtKB-KW"/>
</dbReference>
<evidence type="ECO:0000256" key="4">
    <source>
        <dbReference type="ARBA" id="ARBA00023125"/>
    </source>
</evidence>
<dbReference type="STRING" id="1122156.SAMN02745117_01785"/>
<comment type="similarity">
    <text evidence="1">In the C-terminal section; belongs to the class-I pyridoxal-phosphate-dependent aminotransferase family.</text>
</comment>
<feature type="domain" description="HTH gntR-type" evidence="6">
    <location>
        <begin position="41"/>
        <end position="109"/>
    </location>
</feature>
<dbReference type="Proteomes" id="UP000184327">
    <property type="component" value="Unassembled WGS sequence"/>
</dbReference>
<dbReference type="CDD" id="cd00609">
    <property type="entry name" value="AAT_like"/>
    <property type="match status" value="1"/>
</dbReference>
<name>A0A1M5AYX9_9BURK</name>
<reference evidence="7 8" key="1">
    <citation type="submission" date="2016-11" db="EMBL/GenBank/DDBJ databases">
        <authorList>
            <person name="Jaros S."/>
            <person name="Januszkiewicz K."/>
            <person name="Wedrychowicz H."/>
        </authorList>
    </citation>
    <scope>NUCLEOTIDE SEQUENCE [LARGE SCALE GENOMIC DNA]</scope>
    <source>
        <strain evidence="7 8">DSM 16112</strain>
    </source>
</reference>
<dbReference type="GO" id="GO:0030170">
    <property type="term" value="F:pyridoxal phosphate binding"/>
    <property type="evidence" value="ECO:0007669"/>
    <property type="project" value="InterPro"/>
</dbReference>
<organism evidence="7 8">
    <name type="scientific">Lampropedia hyalina DSM 16112</name>
    <dbReference type="NCBI Taxonomy" id="1122156"/>
    <lineage>
        <taxon>Bacteria</taxon>
        <taxon>Pseudomonadati</taxon>
        <taxon>Pseudomonadota</taxon>
        <taxon>Betaproteobacteria</taxon>
        <taxon>Burkholderiales</taxon>
        <taxon>Comamonadaceae</taxon>
        <taxon>Lampropedia</taxon>
    </lineage>
</organism>
<dbReference type="InterPro" id="IPR051446">
    <property type="entry name" value="HTH_trans_reg/aminotransferase"/>
</dbReference>
<dbReference type="InterPro" id="IPR015421">
    <property type="entry name" value="PyrdxlP-dep_Trfase_major"/>
</dbReference>
<dbReference type="Gene3D" id="1.10.10.10">
    <property type="entry name" value="Winged helix-like DNA-binding domain superfamily/Winged helix DNA-binding domain"/>
    <property type="match status" value="1"/>
</dbReference>
<dbReference type="InterPro" id="IPR036388">
    <property type="entry name" value="WH-like_DNA-bd_sf"/>
</dbReference>
<dbReference type="GO" id="GO:0003677">
    <property type="term" value="F:DNA binding"/>
    <property type="evidence" value="ECO:0007669"/>
    <property type="project" value="UniProtKB-KW"/>
</dbReference>
<dbReference type="AlphaFoldDB" id="A0A1M5AYX9"/>
<evidence type="ECO:0000256" key="2">
    <source>
        <dbReference type="ARBA" id="ARBA00022898"/>
    </source>
</evidence>
<dbReference type="CDD" id="cd07377">
    <property type="entry name" value="WHTH_GntR"/>
    <property type="match status" value="1"/>
</dbReference>
<keyword evidence="2" id="KW-0663">Pyridoxal phosphate</keyword>
<dbReference type="EMBL" id="FQUZ01000019">
    <property type="protein sequence ID" value="SHF35484.1"/>
    <property type="molecule type" value="Genomic_DNA"/>
</dbReference>
<dbReference type="Pfam" id="PF00155">
    <property type="entry name" value="Aminotran_1_2"/>
    <property type="match status" value="1"/>
</dbReference>
<evidence type="ECO:0000259" key="6">
    <source>
        <dbReference type="PROSITE" id="PS50949"/>
    </source>
</evidence>
<protein>
    <submittedName>
        <fullName evidence="7">DNA-binding transcriptional regulator, MocR family, contains an aminotransferase domain</fullName>
    </submittedName>
</protein>
<dbReference type="PANTHER" id="PTHR46577:SF1">
    <property type="entry name" value="HTH-TYPE TRANSCRIPTIONAL REGULATORY PROTEIN GABR"/>
    <property type="match status" value="1"/>
</dbReference>
<evidence type="ECO:0000313" key="7">
    <source>
        <dbReference type="EMBL" id="SHF35484.1"/>
    </source>
</evidence>
<dbReference type="PROSITE" id="PS50949">
    <property type="entry name" value="HTH_GNTR"/>
    <property type="match status" value="1"/>
</dbReference>
<keyword evidence="8" id="KW-1185">Reference proteome</keyword>
<dbReference type="Gene3D" id="3.40.640.10">
    <property type="entry name" value="Type I PLP-dependent aspartate aminotransferase-like (Major domain)"/>
    <property type="match status" value="1"/>
</dbReference>
<keyword evidence="7" id="KW-0808">Transferase</keyword>
<accession>A0A1M5AYX9</accession>
<evidence type="ECO:0000256" key="5">
    <source>
        <dbReference type="ARBA" id="ARBA00023163"/>
    </source>
</evidence>
<dbReference type="InterPro" id="IPR036390">
    <property type="entry name" value="WH_DNA-bd_sf"/>
</dbReference>
<dbReference type="InterPro" id="IPR015424">
    <property type="entry name" value="PyrdxlP-dep_Trfase"/>
</dbReference>
<keyword evidence="5" id="KW-0804">Transcription</keyword>
<dbReference type="InterPro" id="IPR004839">
    <property type="entry name" value="Aminotransferase_I/II_large"/>
</dbReference>
<evidence type="ECO:0000313" key="8">
    <source>
        <dbReference type="Proteomes" id="UP000184327"/>
    </source>
</evidence>
<evidence type="ECO:0000256" key="3">
    <source>
        <dbReference type="ARBA" id="ARBA00023015"/>
    </source>
</evidence>
<keyword evidence="3" id="KW-0805">Transcription regulation</keyword>
<dbReference type="SUPFAM" id="SSF46785">
    <property type="entry name" value="Winged helix' DNA-binding domain"/>
    <property type="match status" value="1"/>
</dbReference>
<evidence type="ECO:0000256" key="1">
    <source>
        <dbReference type="ARBA" id="ARBA00005384"/>
    </source>
</evidence>
<dbReference type="SMART" id="SM00345">
    <property type="entry name" value="HTH_GNTR"/>
    <property type="match status" value="1"/>
</dbReference>
<dbReference type="InterPro" id="IPR000524">
    <property type="entry name" value="Tscrpt_reg_HTH_GntR"/>
</dbReference>
<dbReference type="Pfam" id="PF00392">
    <property type="entry name" value="GntR"/>
    <property type="match status" value="1"/>
</dbReference>
<keyword evidence="7" id="KW-0032">Aminotransferase</keyword>
<sequence>MAILHTLKEKGMPLDMDTLPTDRKLKKPNRAWVRPFEEGAGARYQQIARQIVNAVKDGVLRPGDRLPPQRDLAQAMGVDLTTVTRAYSEVRLAGLLDAHGAGGTFIATSAVDRERTVDLGMNIPPLLASPSFARLMESGLAQVRHQLGGGELMSYHVGAGSRGDREAAATWLEPALGRVNADRVVVCPGAQSALAALLLTRSQPGDTVVTDSLTYPGFLAAARFLQRNVVQVGADPDGMLPDELDKVCKKNRPSLIYLVPSIHNPTAITMPAQRRHDIYAVASRHQIAIIEDDPYWLLAGDAPPPLAALQPSGKGAPVFYLSTLSKCLAPGLRTAYLVAPPSEPLEPILDALRSITLMTPQAMVSMATHWIRSGAAREMLQKIQQEMGKRQKLAAHILPGIQGFHPHGLHLWLALPPKLDQYRLIQTAQEQDLGIASSEAFSVADVTPNALRVSLGGAVDQASLKTALEKLADILANGRNQRMAVIV</sequence>
<dbReference type="PANTHER" id="PTHR46577">
    <property type="entry name" value="HTH-TYPE TRANSCRIPTIONAL REGULATORY PROTEIN GABR"/>
    <property type="match status" value="1"/>
</dbReference>
<dbReference type="GO" id="GO:0003700">
    <property type="term" value="F:DNA-binding transcription factor activity"/>
    <property type="evidence" value="ECO:0007669"/>
    <property type="project" value="InterPro"/>
</dbReference>
<proteinExistence type="inferred from homology"/>
<gene>
    <name evidence="7" type="ORF">SAMN02745117_01785</name>
</gene>
<dbReference type="SUPFAM" id="SSF53383">
    <property type="entry name" value="PLP-dependent transferases"/>
    <property type="match status" value="1"/>
</dbReference>
<keyword evidence="4 7" id="KW-0238">DNA-binding</keyword>